<keyword evidence="2" id="KW-1003">Cell membrane</keyword>
<dbReference type="Proteomes" id="UP000694845">
    <property type="component" value="Unplaced"/>
</dbReference>
<keyword evidence="5" id="KW-0297">G-protein coupled receptor</keyword>
<reference evidence="14" key="1">
    <citation type="submission" date="2025-08" db="UniProtKB">
        <authorList>
            <consortium name="RefSeq"/>
        </authorList>
    </citation>
    <scope>IDENTIFICATION</scope>
</reference>
<evidence type="ECO:0000256" key="1">
    <source>
        <dbReference type="ARBA" id="ARBA00004651"/>
    </source>
</evidence>
<dbReference type="InterPro" id="IPR028082">
    <property type="entry name" value="Peripla_BP_I"/>
</dbReference>
<dbReference type="Pfam" id="PF00003">
    <property type="entry name" value="7tm_3"/>
    <property type="match status" value="2"/>
</dbReference>
<organism evidence="13 14">
    <name type="scientific">Acanthaster planci</name>
    <name type="common">Crown-of-thorns starfish</name>
    <dbReference type="NCBI Taxonomy" id="133434"/>
    <lineage>
        <taxon>Eukaryota</taxon>
        <taxon>Metazoa</taxon>
        <taxon>Echinodermata</taxon>
        <taxon>Eleutherozoa</taxon>
        <taxon>Asterozoa</taxon>
        <taxon>Asteroidea</taxon>
        <taxon>Valvatacea</taxon>
        <taxon>Valvatida</taxon>
        <taxon>Acanthasteridae</taxon>
        <taxon>Acanthaster</taxon>
    </lineage>
</organism>
<evidence type="ECO:0000256" key="7">
    <source>
        <dbReference type="ARBA" id="ARBA00023170"/>
    </source>
</evidence>
<feature type="transmembrane region" description="Helical" evidence="10">
    <location>
        <begin position="667"/>
        <end position="689"/>
    </location>
</feature>
<feature type="transmembrane region" description="Helical" evidence="10">
    <location>
        <begin position="507"/>
        <end position="531"/>
    </location>
</feature>
<feature type="signal peptide" evidence="11">
    <location>
        <begin position="1"/>
        <end position="19"/>
    </location>
</feature>
<dbReference type="AlphaFoldDB" id="A0A8B7YWL3"/>
<feature type="transmembrane region" description="Helical" evidence="10">
    <location>
        <begin position="543"/>
        <end position="564"/>
    </location>
</feature>
<name>A0A8B7YWL3_ACAPL</name>
<sequence>MALFVGLMMLVPTSKPAFAGTIPSAAHASVTRPGDVILGASFPIHRWSSGAPCSAGLYSWGIELSAIMMFAIEQINDREDLLPNVTIGYDIRDNCYSETLSLWTAFSLASTSERPQEDVQFPNISPPDNGSLLCIIGTQTSATTIPTAQAASLYSIPVISPFATSNELSDKRRFPYFLRTVPPDSLQASAIADILLRFEWKYIGLYFQLNTYGIHGAQSLLDLAEKYGICVAFSVAVRHQAKATELLDAVGSDAWALPSHLKRQGVDVSLLQGSLFVQISYTRIPGFDYDRFIQIVESSTPWLVEWKAEHNCSDLSECPIAINTNDNVVVDAVYAFSYALHNMLHDRCSNGTNCNSIQTLSGQDLLQHLLNVRFEGLAGNYSFDSNGDPSGNYKILNFQIVDSTVRAIEVGRWSASAVDPLELNVSAVRWPETRGKPVSICREDCQSGFIEVPLEKKCCFGCQRCPDEAIVIDQECRRCPVDEWPDKKFEVCQPVIPTPPSWSEPTVIVIIILSAFGLVLSLLAAFGIYYYRRHVLIKAASRELSSINILGLTLAFLAPFPLLAQVTDASCRVSEIIITVCFTLTYAPTLLKVNRIYRIFDTGKKSNKRPRFVGPRPQLIPPTGYIEAYCAFGFGSLVSALFNLLLVLACCYYAFKARRVPSNYNESKFIAISVYSTLVFGMAAVPVYITATTVLQKVATLCVAILLNAVLTLLCVYLPKLYAIRFQVDVQLCEWRSSAVAPADTGSATSAARSGIQPTSILPTVHLGT</sequence>
<dbReference type="InterPro" id="IPR050726">
    <property type="entry name" value="mGluR"/>
</dbReference>
<dbReference type="OMA" id="CITSEMI"/>
<evidence type="ECO:0000256" key="6">
    <source>
        <dbReference type="ARBA" id="ARBA00023136"/>
    </source>
</evidence>
<evidence type="ECO:0000256" key="5">
    <source>
        <dbReference type="ARBA" id="ARBA00023040"/>
    </source>
</evidence>
<proteinExistence type="predicted"/>
<dbReference type="Gene3D" id="3.40.50.2300">
    <property type="match status" value="4"/>
</dbReference>
<dbReference type="SUPFAM" id="SSF53822">
    <property type="entry name" value="Periplasmic binding protein-like I"/>
    <property type="match status" value="1"/>
</dbReference>
<keyword evidence="11" id="KW-0732">Signal</keyword>
<evidence type="ECO:0000256" key="3">
    <source>
        <dbReference type="ARBA" id="ARBA00022692"/>
    </source>
</evidence>
<keyword evidence="3 10" id="KW-0812">Transmembrane</keyword>
<dbReference type="GeneID" id="110983089"/>
<evidence type="ECO:0000256" key="9">
    <source>
        <dbReference type="ARBA" id="ARBA00023224"/>
    </source>
</evidence>
<dbReference type="InterPro" id="IPR001828">
    <property type="entry name" value="ANF_lig-bd_rcpt"/>
</dbReference>
<keyword evidence="6 10" id="KW-0472">Membrane</keyword>
<comment type="subcellular location">
    <subcellularLocation>
        <location evidence="1">Cell membrane</location>
        <topology evidence="1">Multi-pass membrane protein</topology>
    </subcellularLocation>
</comment>
<evidence type="ECO:0000256" key="11">
    <source>
        <dbReference type="SAM" id="SignalP"/>
    </source>
</evidence>
<dbReference type="CDD" id="cd13953">
    <property type="entry name" value="7tm_classC_mGluR-like"/>
    <property type="match status" value="1"/>
</dbReference>
<dbReference type="RefSeq" id="XP_022097709.1">
    <property type="nucleotide sequence ID" value="XM_022242017.1"/>
</dbReference>
<feature type="domain" description="G-protein coupled receptors family 3 profile" evidence="12">
    <location>
        <begin position="506"/>
        <end position="727"/>
    </location>
</feature>
<evidence type="ECO:0000313" key="13">
    <source>
        <dbReference type="Proteomes" id="UP000694845"/>
    </source>
</evidence>
<keyword evidence="9" id="KW-0807">Transducer</keyword>
<protein>
    <submittedName>
        <fullName evidence="14">Metabotropic glutamate receptor-like</fullName>
    </submittedName>
</protein>
<evidence type="ECO:0000256" key="8">
    <source>
        <dbReference type="ARBA" id="ARBA00023180"/>
    </source>
</evidence>
<gene>
    <name evidence="14" type="primary">LOC110983089</name>
</gene>
<dbReference type="Pfam" id="PF01094">
    <property type="entry name" value="ANF_receptor"/>
    <property type="match status" value="2"/>
</dbReference>
<dbReference type="GO" id="GO:0004930">
    <property type="term" value="F:G protein-coupled receptor activity"/>
    <property type="evidence" value="ECO:0007669"/>
    <property type="project" value="UniProtKB-KW"/>
</dbReference>
<evidence type="ECO:0000256" key="10">
    <source>
        <dbReference type="SAM" id="Phobius"/>
    </source>
</evidence>
<evidence type="ECO:0000259" key="12">
    <source>
        <dbReference type="PROSITE" id="PS50259"/>
    </source>
</evidence>
<keyword evidence="13" id="KW-1185">Reference proteome</keyword>
<dbReference type="PANTHER" id="PTHR24060">
    <property type="entry name" value="METABOTROPIC GLUTAMATE RECEPTOR"/>
    <property type="match status" value="1"/>
</dbReference>
<dbReference type="PROSITE" id="PS50259">
    <property type="entry name" value="G_PROTEIN_RECEP_F3_4"/>
    <property type="match status" value="1"/>
</dbReference>
<dbReference type="PRINTS" id="PR00248">
    <property type="entry name" value="GPCRMGR"/>
</dbReference>
<keyword evidence="8" id="KW-0325">Glycoprotein</keyword>
<dbReference type="InterPro" id="IPR000337">
    <property type="entry name" value="GPCR_3"/>
</dbReference>
<dbReference type="InterPro" id="IPR011500">
    <property type="entry name" value="GPCR_3_9-Cys_dom"/>
</dbReference>
<dbReference type="KEGG" id="aplc:110983089"/>
<keyword evidence="7" id="KW-0675">Receptor</keyword>
<dbReference type="Pfam" id="PF07562">
    <property type="entry name" value="NCD3G"/>
    <property type="match status" value="1"/>
</dbReference>
<keyword evidence="4 10" id="KW-1133">Transmembrane helix</keyword>
<dbReference type="InterPro" id="IPR038550">
    <property type="entry name" value="GPCR_3_9-Cys_sf"/>
</dbReference>
<dbReference type="Gene3D" id="2.10.50.30">
    <property type="entry name" value="GPCR, family 3, nine cysteines domain"/>
    <property type="match status" value="1"/>
</dbReference>
<dbReference type="OrthoDB" id="60033at2759"/>
<feature type="chain" id="PRO_5034451342" evidence="11">
    <location>
        <begin position="20"/>
        <end position="769"/>
    </location>
</feature>
<dbReference type="InterPro" id="IPR017978">
    <property type="entry name" value="GPCR_3_C"/>
</dbReference>
<feature type="transmembrane region" description="Helical" evidence="10">
    <location>
        <begin position="695"/>
        <end position="718"/>
    </location>
</feature>
<dbReference type="PRINTS" id="PR01176">
    <property type="entry name" value="GABABRECEPTR"/>
</dbReference>
<dbReference type="GO" id="GO:0005886">
    <property type="term" value="C:plasma membrane"/>
    <property type="evidence" value="ECO:0007669"/>
    <property type="project" value="UniProtKB-SubCell"/>
</dbReference>
<evidence type="ECO:0000256" key="2">
    <source>
        <dbReference type="ARBA" id="ARBA00022475"/>
    </source>
</evidence>
<feature type="transmembrane region" description="Helical" evidence="10">
    <location>
        <begin position="631"/>
        <end position="655"/>
    </location>
</feature>
<evidence type="ECO:0000256" key="4">
    <source>
        <dbReference type="ARBA" id="ARBA00022989"/>
    </source>
</evidence>
<accession>A0A8B7YWL3</accession>
<evidence type="ECO:0000313" key="14">
    <source>
        <dbReference type="RefSeq" id="XP_022097709.1"/>
    </source>
</evidence>